<proteinExistence type="predicted"/>
<sequence length="255" mass="29845">MNFQSYQTDENTSYQSYRFPTCNLVNPITHFGDAVQELNYRFDLMTKEAMPDYQQLKSSTKLEWAIRSKAMAKQRWKQEYLKIEQAALPTDLLQLLQERKKKAQKKIVARLIFDTDLLICTPIHAWLKFRMPYSRLISEYHAKEFAGKVYPAMMHLKDDGEFEFFGVTDMSPAEIKVAIAKKHKVIGDFIGDENYWHCFFRTESGIRGKEAPHLGQPHIHYISSAWGISRNDIIKNLSSYRYSLKAETIPFTPRT</sequence>
<dbReference type="eggNOG" id="ENOG50347I5">
    <property type="taxonomic scope" value="Bacteria"/>
</dbReference>
<accession>H1YEE2</accession>
<gene>
    <name evidence="1" type="ORF">Mucpa_3072</name>
</gene>
<dbReference type="OrthoDB" id="982202at2"/>
<evidence type="ECO:0000313" key="1">
    <source>
        <dbReference type="EMBL" id="EHQ27176.1"/>
    </source>
</evidence>
<organism evidence="1 2">
    <name type="scientific">Mucilaginibacter paludis DSM 18603</name>
    <dbReference type="NCBI Taxonomy" id="714943"/>
    <lineage>
        <taxon>Bacteria</taxon>
        <taxon>Pseudomonadati</taxon>
        <taxon>Bacteroidota</taxon>
        <taxon>Sphingobacteriia</taxon>
        <taxon>Sphingobacteriales</taxon>
        <taxon>Sphingobacteriaceae</taxon>
        <taxon>Mucilaginibacter</taxon>
    </lineage>
</organism>
<protein>
    <submittedName>
        <fullName evidence="1">Uncharacterized protein</fullName>
    </submittedName>
</protein>
<dbReference type="HOGENOM" id="CLU_1089125_0_0_10"/>
<name>H1YEE2_9SPHI</name>
<dbReference type="EMBL" id="CM001403">
    <property type="protein sequence ID" value="EHQ27176.1"/>
    <property type="molecule type" value="Genomic_DNA"/>
</dbReference>
<dbReference type="RefSeq" id="WP_008507513.1">
    <property type="nucleotide sequence ID" value="NZ_CM001403.1"/>
</dbReference>
<reference evidence="1" key="1">
    <citation type="submission" date="2011-09" db="EMBL/GenBank/DDBJ databases">
        <title>The permanent draft genome of Mucilaginibacter paludis DSM 18603.</title>
        <authorList>
            <consortium name="US DOE Joint Genome Institute (JGI-PGF)"/>
            <person name="Lucas S."/>
            <person name="Han J."/>
            <person name="Lapidus A."/>
            <person name="Bruce D."/>
            <person name="Goodwin L."/>
            <person name="Pitluck S."/>
            <person name="Peters L."/>
            <person name="Kyrpides N."/>
            <person name="Mavromatis K."/>
            <person name="Ivanova N."/>
            <person name="Mikhailova N."/>
            <person name="Held B."/>
            <person name="Detter J.C."/>
            <person name="Tapia R."/>
            <person name="Han C."/>
            <person name="Land M."/>
            <person name="Hauser L."/>
            <person name="Markowitz V."/>
            <person name="Cheng J.-F."/>
            <person name="Hugenholtz P."/>
            <person name="Woyke T."/>
            <person name="Wu D."/>
            <person name="Tindall B."/>
            <person name="Brambilla E."/>
            <person name="Klenk H.-P."/>
            <person name="Eisen J.A."/>
        </authorList>
    </citation>
    <scope>NUCLEOTIDE SEQUENCE [LARGE SCALE GENOMIC DNA]</scope>
    <source>
        <strain evidence="1">DSM 18603</strain>
    </source>
</reference>
<dbReference type="AlphaFoldDB" id="H1YEE2"/>
<dbReference type="Proteomes" id="UP000002774">
    <property type="component" value="Chromosome"/>
</dbReference>
<keyword evidence="2" id="KW-1185">Reference proteome</keyword>
<evidence type="ECO:0000313" key="2">
    <source>
        <dbReference type="Proteomes" id="UP000002774"/>
    </source>
</evidence>